<dbReference type="AlphaFoldDB" id="W4KA49"/>
<comment type="catalytic activity">
    <reaction evidence="5">
        <text>Endonucleolytic cleavage of RNA, removing 5'-extranucleotides from tRNA precursor.</text>
        <dbReference type="EC" id="3.1.26.5"/>
    </reaction>
</comment>
<evidence type="ECO:0000256" key="2">
    <source>
        <dbReference type="ARBA" id="ARBA00010800"/>
    </source>
</evidence>
<dbReference type="GO" id="GO:0033204">
    <property type="term" value="F:ribonuclease P RNA binding"/>
    <property type="evidence" value="ECO:0007669"/>
    <property type="project" value="InterPro"/>
</dbReference>
<evidence type="ECO:0000256" key="4">
    <source>
        <dbReference type="ARBA" id="ARBA00023242"/>
    </source>
</evidence>
<name>W4KA49_HETIT</name>
<evidence type="ECO:0000313" key="6">
    <source>
        <dbReference type="EMBL" id="ETW82624.1"/>
    </source>
</evidence>
<evidence type="ECO:0000256" key="5">
    <source>
        <dbReference type="PIRNR" id="PIRNR023803"/>
    </source>
</evidence>
<dbReference type="InterPro" id="IPR038085">
    <property type="entry name" value="Rnp2-like_sf"/>
</dbReference>
<dbReference type="EC" id="3.1.26.5" evidence="5"/>
<dbReference type="Gene3D" id="3.30.70.3250">
    <property type="entry name" value="Ribonuclease P, Pop5 subunit"/>
    <property type="match status" value="1"/>
</dbReference>
<dbReference type="GO" id="GO:0004526">
    <property type="term" value="F:ribonuclease P activity"/>
    <property type="evidence" value="ECO:0007669"/>
    <property type="project" value="UniProtKB-EC"/>
</dbReference>
<keyword evidence="3 5" id="KW-0819">tRNA processing</keyword>
<evidence type="ECO:0000256" key="1">
    <source>
        <dbReference type="ARBA" id="ARBA00004123"/>
    </source>
</evidence>
<evidence type="ECO:0000256" key="3">
    <source>
        <dbReference type="ARBA" id="ARBA00022694"/>
    </source>
</evidence>
<keyword evidence="7" id="KW-1185">Reference proteome</keyword>
<dbReference type="Proteomes" id="UP000030671">
    <property type="component" value="Unassembled WGS sequence"/>
</dbReference>
<dbReference type="eggNOG" id="KOG4639">
    <property type="taxonomic scope" value="Eukaryota"/>
</dbReference>
<dbReference type="PIRSF" id="PIRSF023803">
    <property type="entry name" value="Ribonuclease_P_prd"/>
    <property type="match status" value="1"/>
</dbReference>
<protein>
    <recommendedName>
        <fullName evidence="5">Ribonuclease P/MRP protein subunit POP5</fullName>
        <ecNumber evidence="5">3.1.26.5</ecNumber>
    </recommendedName>
</protein>
<proteinExistence type="inferred from homology"/>
<dbReference type="RefSeq" id="XP_009544971.1">
    <property type="nucleotide sequence ID" value="XM_009546676.1"/>
</dbReference>
<dbReference type="PANTHER" id="PTHR15441">
    <property type="entry name" value="RIBONUCLEASE P PROTEIN SUBUNIT P14"/>
    <property type="match status" value="1"/>
</dbReference>
<dbReference type="HOGENOM" id="CLU_086710_3_0_1"/>
<comment type="subcellular location">
    <subcellularLocation>
        <location evidence="1">Nucleus</location>
    </subcellularLocation>
</comment>
<dbReference type="PANTHER" id="PTHR15441:SF2">
    <property type="entry name" value="RIBONUCLEASE P_MRP PROTEIN SUBUNIT POP5"/>
    <property type="match status" value="1"/>
</dbReference>
<dbReference type="SUPFAM" id="SSF160350">
    <property type="entry name" value="Rnp2-like"/>
    <property type="match status" value="1"/>
</dbReference>
<gene>
    <name evidence="6" type="primary">RNase_P_2</name>
    <name evidence="6" type="ORF">HETIRDRAFT_458444</name>
</gene>
<dbReference type="GO" id="GO:0030681">
    <property type="term" value="C:multimeric ribonuclease P complex"/>
    <property type="evidence" value="ECO:0007669"/>
    <property type="project" value="TreeGrafter"/>
</dbReference>
<dbReference type="OrthoDB" id="24745at2759"/>
<dbReference type="GO" id="GO:0001682">
    <property type="term" value="P:tRNA 5'-leader removal"/>
    <property type="evidence" value="ECO:0007669"/>
    <property type="project" value="InterPro"/>
</dbReference>
<dbReference type="EMBL" id="KI925457">
    <property type="protein sequence ID" value="ETW82624.1"/>
    <property type="molecule type" value="Genomic_DNA"/>
</dbReference>
<accession>W4KA49</accession>
<dbReference type="GeneID" id="20676912"/>
<dbReference type="InParanoid" id="W4KA49"/>
<dbReference type="FunCoup" id="W4KA49">
    <property type="interactions" value="147"/>
</dbReference>
<dbReference type="InterPro" id="IPR002759">
    <property type="entry name" value="Pop5/Rpp14/Rnp2-like"/>
</dbReference>
<comment type="function">
    <text evidence="5">Component of ribonuclease P, a protein complex that generates mature tRNA molecules by cleaving their 5'-ends.</text>
</comment>
<dbReference type="KEGG" id="hir:HETIRDRAFT_458444"/>
<dbReference type="GO" id="GO:0000172">
    <property type="term" value="C:ribonuclease MRP complex"/>
    <property type="evidence" value="ECO:0007669"/>
    <property type="project" value="TreeGrafter"/>
</dbReference>
<sequence>MVRFKNRWILVEFLPAPGDPEPTRGAVELTGKHVWAALRQSVIAHFGDTGWGAVGASLSVKYFSPTTNLCIVRVAREPYRIAWAAATLLSSIEGRPCIPNVVHVSGTIKHAQLAAIEHNRTVIARYRAKANTPAAYQDSYASYLETSTQEIESLQD</sequence>
<evidence type="ECO:0000313" key="7">
    <source>
        <dbReference type="Proteomes" id="UP000030671"/>
    </source>
</evidence>
<dbReference type="STRING" id="747525.W4KA49"/>
<dbReference type="InterPro" id="IPR016819">
    <property type="entry name" value="RNase_P/MRP_POP5"/>
</dbReference>
<dbReference type="Pfam" id="PF01900">
    <property type="entry name" value="RNase_P_Rpp14"/>
    <property type="match status" value="1"/>
</dbReference>
<organism evidence="6 7">
    <name type="scientific">Heterobasidion irregulare (strain TC 32-1)</name>
    <dbReference type="NCBI Taxonomy" id="747525"/>
    <lineage>
        <taxon>Eukaryota</taxon>
        <taxon>Fungi</taxon>
        <taxon>Dikarya</taxon>
        <taxon>Basidiomycota</taxon>
        <taxon>Agaricomycotina</taxon>
        <taxon>Agaricomycetes</taxon>
        <taxon>Russulales</taxon>
        <taxon>Bondarzewiaceae</taxon>
        <taxon>Heterobasidion</taxon>
        <taxon>Heterobasidion annosum species complex</taxon>
    </lineage>
</organism>
<comment type="similarity">
    <text evidence="2 5">Belongs to the eukaryotic/archaeal RNase P protein component 2 family.</text>
</comment>
<reference evidence="6 7" key="1">
    <citation type="journal article" date="2012" name="New Phytol.">
        <title>Insight into trade-off between wood decay and parasitism from the genome of a fungal forest pathogen.</title>
        <authorList>
            <person name="Olson A."/>
            <person name="Aerts A."/>
            <person name="Asiegbu F."/>
            <person name="Belbahri L."/>
            <person name="Bouzid O."/>
            <person name="Broberg A."/>
            <person name="Canback B."/>
            <person name="Coutinho P.M."/>
            <person name="Cullen D."/>
            <person name="Dalman K."/>
            <person name="Deflorio G."/>
            <person name="van Diepen L.T."/>
            <person name="Dunand C."/>
            <person name="Duplessis S."/>
            <person name="Durling M."/>
            <person name="Gonthier P."/>
            <person name="Grimwood J."/>
            <person name="Fossdal C.G."/>
            <person name="Hansson D."/>
            <person name="Henrissat B."/>
            <person name="Hietala A."/>
            <person name="Himmelstrand K."/>
            <person name="Hoffmeister D."/>
            <person name="Hogberg N."/>
            <person name="James T.Y."/>
            <person name="Karlsson M."/>
            <person name="Kohler A."/>
            <person name="Kues U."/>
            <person name="Lee Y.H."/>
            <person name="Lin Y.C."/>
            <person name="Lind M."/>
            <person name="Lindquist E."/>
            <person name="Lombard V."/>
            <person name="Lucas S."/>
            <person name="Lunden K."/>
            <person name="Morin E."/>
            <person name="Murat C."/>
            <person name="Park J."/>
            <person name="Raffaello T."/>
            <person name="Rouze P."/>
            <person name="Salamov A."/>
            <person name="Schmutz J."/>
            <person name="Solheim H."/>
            <person name="Stahlberg J."/>
            <person name="Velez H."/>
            <person name="de Vries R.P."/>
            <person name="Wiebenga A."/>
            <person name="Woodward S."/>
            <person name="Yakovlev I."/>
            <person name="Garbelotto M."/>
            <person name="Martin F."/>
            <person name="Grigoriev I.V."/>
            <person name="Stenlid J."/>
        </authorList>
    </citation>
    <scope>NUCLEOTIDE SEQUENCE [LARGE SCALE GENOMIC DNA]</scope>
    <source>
        <strain evidence="6 7">TC 32-1</strain>
    </source>
</reference>
<keyword evidence="4" id="KW-0539">Nucleus</keyword>
<dbReference type="GO" id="GO:0005730">
    <property type="term" value="C:nucleolus"/>
    <property type="evidence" value="ECO:0007669"/>
    <property type="project" value="TreeGrafter"/>
</dbReference>